<comment type="caution">
    <text evidence="2">The sequence shown here is derived from an EMBL/GenBank/DDBJ whole genome shotgun (WGS) entry which is preliminary data.</text>
</comment>
<organism evidence="2 3">
    <name type="scientific">Segatella oris F0302</name>
    <dbReference type="NCBI Taxonomy" id="649760"/>
    <lineage>
        <taxon>Bacteria</taxon>
        <taxon>Pseudomonadati</taxon>
        <taxon>Bacteroidota</taxon>
        <taxon>Bacteroidia</taxon>
        <taxon>Bacteroidales</taxon>
        <taxon>Prevotellaceae</taxon>
        <taxon>Segatella</taxon>
    </lineage>
</organism>
<protein>
    <submittedName>
        <fullName evidence="2">Uncharacterized protein</fullName>
    </submittedName>
</protein>
<dbReference type="AlphaFoldDB" id="D1QUN1"/>
<evidence type="ECO:0000256" key="1">
    <source>
        <dbReference type="SAM" id="Phobius"/>
    </source>
</evidence>
<reference evidence="2 3" key="1">
    <citation type="submission" date="2009-11" db="EMBL/GenBank/DDBJ databases">
        <authorList>
            <person name="Weinstock G."/>
            <person name="Sodergren E."/>
            <person name="Clifton S."/>
            <person name="Fulton L."/>
            <person name="Fulton B."/>
            <person name="Courtney L."/>
            <person name="Fronick C."/>
            <person name="Harrison M."/>
            <person name="Strong C."/>
            <person name="Farmer C."/>
            <person name="Delahaunty K."/>
            <person name="Markovic C."/>
            <person name="Hall O."/>
            <person name="Minx P."/>
            <person name="Tomlinson C."/>
            <person name="Mitreva M."/>
            <person name="Nelson J."/>
            <person name="Hou S."/>
            <person name="Wollam A."/>
            <person name="Pepin K.H."/>
            <person name="Johnson M."/>
            <person name="Bhonagiri V."/>
            <person name="Nash W.E."/>
            <person name="Warren W."/>
            <person name="Chinwalla A."/>
            <person name="Mardis E.R."/>
            <person name="Wilson R.K."/>
        </authorList>
    </citation>
    <scope>NUCLEOTIDE SEQUENCE [LARGE SCALE GENOMIC DNA]</scope>
    <source>
        <strain evidence="2 3">F0302</strain>
    </source>
</reference>
<accession>D1QUN1</accession>
<dbReference type="EMBL" id="ACUZ02000048">
    <property type="protein sequence ID" value="EFB30976.1"/>
    <property type="molecule type" value="Genomic_DNA"/>
</dbReference>
<name>D1QUN1_9BACT</name>
<sequence length="56" mass="6793">MESYFFQFFAHPRGWKAIFFSFLLIQGVGKLFFQFFAHPRSRKVIFPHFSFIRDLG</sequence>
<dbReference type="STRING" id="649760.HMPREF0971_02716"/>
<feature type="transmembrane region" description="Helical" evidence="1">
    <location>
        <begin position="15"/>
        <end position="33"/>
    </location>
</feature>
<keyword evidence="1" id="KW-0812">Transmembrane</keyword>
<gene>
    <name evidence="2" type="ORF">HMPREF0971_02716</name>
</gene>
<keyword evidence="1" id="KW-0472">Membrane</keyword>
<dbReference type="HOGENOM" id="CLU_3010508_0_0_10"/>
<evidence type="ECO:0000313" key="2">
    <source>
        <dbReference type="EMBL" id="EFB30976.1"/>
    </source>
</evidence>
<keyword evidence="1" id="KW-1133">Transmembrane helix</keyword>
<evidence type="ECO:0000313" key="3">
    <source>
        <dbReference type="Proteomes" id="UP000004079"/>
    </source>
</evidence>
<proteinExistence type="predicted"/>
<dbReference type="Proteomes" id="UP000004079">
    <property type="component" value="Unassembled WGS sequence"/>
</dbReference>